<sequence length="309" mass="32642">MSRHLGLRAVSLAALITLLPVSPVWAAGGGGGGGGGMAPSQSAPQYDPAAEYQKGIAAYQAQNFKDAATAFRRVTDVVTTHAPAQYLLGSSYLQLGDLKKAKRPLEMAVKYDAAMIEAHRDLGVVLAKLGDKAKATAQRDQLSARKTQCGPTCAEAASLDAAIAAVDAAMAGSPQAFAPQRAIAPLASIDAVYVSAVSKINEHRYAEAIAELEGTLWAAGPHPDVLTYLGFANRKLHRYDTARGWYEMALAVAPNHRGALEYYGELKLELGDVAGAKAHLARLDTLCGFGCQQADELRRWLREAAPSAS</sequence>
<dbReference type="Pfam" id="PF13432">
    <property type="entry name" value="TPR_16"/>
    <property type="match status" value="1"/>
</dbReference>
<dbReference type="OrthoDB" id="8480982at2"/>
<dbReference type="InterPro" id="IPR011990">
    <property type="entry name" value="TPR-like_helical_dom_sf"/>
</dbReference>
<protein>
    <recommendedName>
        <fullName evidence="7">Tetratricopeptide repeat protein</fullName>
    </recommendedName>
</protein>
<evidence type="ECO:0000313" key="5">
    <source>
        <dbReference type="EMBL" id="GEN99081.1"/>
    </source>
</evidence>
<keyword evidence="4" id="KW-0732">Signal</keyword>
<keyword evidence="1" id="KW-0677">Repeat</keyword>
<keyword evidence="2 3" id="KW-0802">TPR repeat</keyword>
<dbReference type="InterPro" id="IPR019734">
    <property type="entry name" value="TPR_rpt"/>
</dbReference>
<dbReference type="Gene3D" id="1.25.40.10">
    <property type="entry name" value="Tetratricopeptide repeat domain"/>
    <property type="match status" value="2"/>
</dbReference>
<gene>
    <name evidence="5" type="ORF">NSE01_09140</name>
</gene>
<evidence type="ECO:0000256" key="4">
    <source>
        <dbReference type="SAM" id="SignalP"/>
    </source>
</evidence>
<accession>A0A512AHB1</accession>
<dbReference type="SMART" id="SM00028">
    <property type="entry name" value="TPR"/>
    <property type="match status" value="4"/>
</dbReference>
<name>A0A512AHB1_9SPHN</name>
<dbReference type="PANTHER" id="PTHR45586:SF1">
    <property type="entry name" value="LIPOPOLYSACCHARIDE ASSEMBLY PROTEIN B"/>
    <property type="match status" value="1"/>
</dbReference>
<keyword evidence="6" id="KW-1185">Reference proteome</keyword>
<feature type="chain" id="PRO_5021756626" description="Tetratricopeptide repeat protein" evidence="4">
    <location>
        <begin position="27"/>
        <end position="309"/>
    </location>
</feature>
<feature type="repeat" description="TPR" evidence="3">
    <location>
        <begin position="82"/>
        <end position="115"/>
    </location>
</feature>
<proteinExistence type="predicted"/>
<comment type="caution">
    <text evidence="5">The sequence shown here is derived from an EMBL/GenBank/DDBJ whole genome shotgun (WGS) entry which is preliminary data.</text>
</comment>
<dbReference type="SUPFAM" id="SSF48452">
    <property type="entry name" value="TPR-like"/>
    <property type="match status" value="1"/>
</dbReference>
<feature type="signal peptide" evidence="4">
    <location>
        <begin position="1"/>
        <end position="26"/>
    </location>
</feature>
<evidence type="ECO:0000256" key="2">
    <source>
        <dbReference type="ARBA" id="ARBA00022803"/>
    </source>
</evidence>
<evidence type="ECO:0008006" key="7">
    <source>
        <dbReference type="Google" id="ProtNLM"/>
    </source>
</evidence>
<dbReference type="PROSITE" id="PS50005">
    <property type="entry name" value="TPR"/>
    <property type="match status" value="2"/>
</dbReference>
<dbReference type="InterPro" id="IPR051012">
    <property type="entry name" value="CellSynth/LPSAsmb/PSIAsmb"/>
</dbReference>
<dbReference type="PANTHER" id="PTHR45586">
    <property type="entry name" value="TPR REPEAT-CONTAINING PROTEIN PA4667"/>
    <property type="match status" value="1"/>
</dbReference>
<evidence type="ECO:0000256" key="3">
    <source>
        <dbReference type="PROSITE-ProRule" id="PRU00339"/>
    </source>
</evidence>
<dbReference type="AlphaFoldDB" id="A0A512AHB1"/>
<reference evidence="5 6" key="1">
    <citation type="submission" date="2019-07" db="EMBL/GenBank/DDBJ databases">
        <title>Whole genome shotgun sequence of Novosphingobium sediminis NBRC 106119.</title>
        <authorList>
            <person name="Hosoyama A."/>
            <person name="Uohara A."/>
            <person name="Ohji S."/>
            <person name="Ichikawa N."/>
        </authorList>
    </citation>
    <scope>NUCLEOTIDE SEQUENCE [LARGE SCALE GENOMIC DNA]</scope>
    <source>
        <strain evidence="5 6">NBRC 106119</strain>
    </source>
</reference>
<organism evidence="5 6">
    <name type="scientific">Novosphingobium sediminis</name>
    <dbReference type="NCBI Taxonomy" id="707214"/>
    <lineage>
        <taxon>Bacteria</taxon>
        <taxon>Pseudomonadati</taxon>
        <taxon>Pseudomonadota</taxon>
        <taxon>Alphaproteobacteria</taxon>
        <taxon>Sphingomonadales</taxon>
        <taxon>Sphingomonadaceae</taxon>
        <taxon>Novosphingobium</taxon>
    </lineage>
</organism>
<dbReference type="EMBL" id="BJYR01000006">
    <property type="protein sequence ID" value="GEN99081.1"/>
    <property type="molecule type" value="Genomic_DNA"/>
</dbReference>
<dbReference type="Proteomes" id="UP000321464">
    <property type="component" value="Unassembled WGS sequence"/>
</dbReference>
<evidence type="ECO:0000256" key="1">
    <source>
        <dbReference type="ARBA" id="ARBA00022737"/>
    </source>
</evidence>
<evidence type="ECO:0000313" key="6">
    <source>
        <dbReference type="Proteomes" id="UP000321464"/>
    </source>
</evidence>
<feature type="repeat" description="TPR" evidence="3">
    <location>
        <begin position="223"/>
        <end position="256"/>
    </location>
</feature>
<dbReference type="RefSeq" id="WP_147158450.1">
    <property type="nucleotide sequence ID" value="NZ_BJYR01000006.1"/>
</dbReference>